<gene>
    <name evidence="5" type="ORF">LCOR_01058.1</name>
</gene>
<comment type="similarity">
    <text evidence="2">Belongs to the major facilitator superfamily. Monocarboxylate porter (TC 2.A.1.13) family.</text>
</comment>
<dbReference type="Proteomes" id="UP000027586">
    <property type="component" value="Unassembled WGS sequence"/>
</dbReference>
<feature type="transmembrane region" description="Helical" evidence="3">
    <location>
        <begin position="58"/>
        <end position="81"/>
    </location>
</feature>
<feature type="transmembrane region" description="Helical" evidence="3">
    <location>
        <begin position="300"/>
        <end position="322"/>
    </location>
</feature>
<dbReference type="Gene3D" id="1.20.1250.20">
    <property type="entry name" value="MFS general substrate transporter like domains"/>
    <property type="match status" value="2"/>
</dbReference>
<feature type="transmembrane region" description="Helical" evidence="3">
    <location>
        <begin position="392"/>
        <end position="414"/>
    </location>
</feature>
<dbReference type="VEuPathDB" id="FungiDB:LCOR_01058.1"/>
<name>A0A068RHU9_9FUNG</name>
<dbReference type="SUPFAM" id="SSF103473">
    <property type="entry name" value="MFS general substrate transporter"/>
    <property type="match status" value="1"/>
</dbReference>
<evidence type="ECO:0000313" key="5">
    <source>
        <dbReference type="EMBL" id="CDH49310.1"/>
    </source>
</evidence>
<feature type="transmembrane region" description="Helical" evidence="3">
    <location>
        <begin position="93"/>
        <end position="111"/>
    </location>
</feature>
<feature type="domain" description="Major facilitator superfamily (MFS) profile" evidence="4">
    <location>
        <begin position="56"/>
        <end position="447"/>
    </location>
</feature>
<evidence type="ECO:0000313" key="6">
    <source>
        <dbReference type="Proteomes" id="UP000027586"/>
    </source>
</evidence>
<dbReference type="EMBL" id="CBTN010000003">
    <property type="protein sequence ID" value="CDH49310.1"/>
    <property type="molecule type" value="Genomic_DNA"/>
</dbReference>
<dbReference type="PANTHER" id="PTHR11360:SF284">
    <property type="entry name" value="EG:103B4.3 PROTEIN-RELATED"/>
    <property type="match status" value="1"/>
</dbReference>
<evidence type="ECO:0000259" key="4">
    <source>
        <dbReference type="PROSITE" id="PS50850"/>
    </source>
</evidence>
<accession>A0A068RHU9</accession>
<feature type="transmembrane region" description="Helical" evidence="3">
    <location>
        <begin position="261"/>
        <end position="280"/>
    </location>
</feature>
<dbReference type="Pfam" id="PF07690">
    <property type="entry name" value="MFS_1"/>
    <property type="match status" value="1"/>
</dbReference>
<dbReference type="AlphaFoldDB" id="A0A068RHU9"/>
<dbReference type="InterPro" id="IPR050327">
    <property type="entry name" value="Proton-linked_MCT"/>
</dbReference>
<comment type="caution">
    <text evidence="5">The sequence shown here is derived from an EMBL/GenBank/DDBJ whole genome shotgun (WGS) entry which is preliminary data.</text>
</comment>
<organism evidence="5 6">
    <name type="scientific">Lichtheimia corymbifera JMRC:FSU:9682</name>
    <dbReference type="NCBI Taxonomy" id="1263082"/>
    <lineage>
        <taxon>Eukaryota</taxon>
        <taxon>Fungi</taxon>
        <taxon>Fungi incertae sedis</taxon>
        <taxon>Mucoromycota</taxon>
        <taxon>Mucoromycotina</taxon>
        <taxon>Mucoromycetes</taxon>
        <taxon>Mucorales</taxon>
        <taxon>Lichtheimiaceae</taxon>
        <taxon>Lichtheimia</taxon>
    </lineage>
</organism>
<dbReference type="GO" id="GO:0022857">
    <property type="term" value="F:transmembrane transporter activity"/>
    <property type="evidence" value="ECO:0007669"/>
    <property type="project" value="InterPro"/>
</dbReference>
<evidence type="ECO:0000256" key="2">
    <source>
        <dbReference type="ARBA" id="ARBA00006727"/>
    </source>
</evidence>
<dbReference type="PROSITE" id="PS50850">
    <property type="entry name" value="MFS"/>
    <property type="match status" value="1"/>
</dbReference>
<dbReference type="GO" id="GO:0016020">
    <property type="term" value="C:membrane"/>
    <property type="evidence" value="ECO:0007669"/>
    <property type="project" value="UniProtKB-SubCell"/>
</dbReference>
<dbReference type="PANTHER" id="PTHR11360">
    <property type="entry name" value="MONOCARBOXYLATE TRANSPORTER"/>
    <property type="match status" value="1"/>
</dbReference>
<evidence type="ECO:0000256" key="3">
    <source>
        <dbReference type="SAM" id="Phobius"/>
    </source>
</evidence>
<comment type="subcellular location">
    <subcellularLocation>
        <location evidence="1">Membrane</location>
        <topology evidence="1">Multi-pass membrane protein</topology>
    </subcellularLocation>
</comment>
<keyword evidence="3" id="KW-1133">Transmembrane helix</keyword>
<feature type="transmembrane region" description="Helical" evidence="3">
    <location>
        <begin position="353"/>
        <end position="371"/>
    </location>
</feature>
<keyword evidence="3" id="KW-0812">Transmembrane</keyword>
<sequence>MYPKADINSSHTYIPDTRSVDCHSIIDRYHHEDIDQKPEEPIHDGEAYWTEGIRNPGWLTVAGTWLACFVCAGTVSSWGVFQAEYTKIFSNEVAVSFIGSTALSIEMLGILTTPLIRRVGVRYTMLIGALIATVALILATFAKELWQLFVMQGLMYGLGLCLVFNASVMLPSEWFVKNRALANGIAWTGSTIGPMVSANAFQALLTTFGRQITLGIMAGIVFTLTLVAAILSRPRYPMHSSNKKVANGDQACSEECSKESLLSIPYIAILFFSFAYPFHWETVFFLAPTYAQYVGASPTLAASTLTIIFGMTTISRIVFGFVADRCGRLNFLSIALSINAIFIMTLWQYADTIPMFLSFCVLLGTWGGFCPNMRPVIVSDLVGMKKAQKAVYVSYMFSLPSALVGDPFISYIYSRYGWTAAIQTIGLFGACSAIAILTLRFLTNKRLFAVV</sequence>
<proteinExistence type="inferred from homology"/>
<reference evidence="5" key="1">
    <citation type="submission" date="2013-08" db="EMBL/GenBank/DDBJ databases">
        <title>Gene expansion shapes genome architecture in the human pathogen Lichtheimia corymbifera: an evolutionary genomics analysis in the ancient terrestrial Mucorales (Mucoromycotina).</title>
        <authorList>
            <person name="Schwartze V.U."/>
            <person name="Winter S."/>
            <person name="Shelest E."/>
            <person name="Marcet-Houben M."/>
            <person name="Horn F."/>
            <person name="Wehner S."/>
            <person name="Hoffmann K."/>
            <person name="Riege K."/>
            <person name="Sammeth M."/>
            <person name="Nowrousian M."/>
            <person name="Valiante V."/>
            <person name="Linde J."/>
            <person name="Jacobsen I.D."/>
            <person name="Marz M."/>
            <person name="Brakhage A.A."/>
            <person name="Gabaldon T."/>
            <person name="Bocker S."/>
            <person name="Voigt K."/>
        </authorList>
    </citation>
    <scope>NUCLEOTIDE SEQUENCE [LARGE SCALE GENOMIC DNA]</scope>
    <source>
        <strain evidence="5">FSU 9682</strain>
    </source>
</reference>
<feature type="transmembrane region" description="Helical" evidence="3">
    <location>
        <begin position="329"/>
        <end position="347"/>
    </location>
</feature>
<dbReference type="InterPro" id="IPR020846">
    <property type="entry name" value="MFS_dom"/>
</dbReference>
<evidence type="ECO:0000256" key="1">
    <source>
        <dbReference type="ARBA" id="ARBA00004141"/>
    </source>
</evidence>
<feature type="transmembrane region" description="Helical" evidence="3">
    <location>
        <begin position="212"/>
        <end position="231"/>
    </location>
</feature>
<dbReference type="InterPro" id="IPR036259">
    <property type="entry name" value="MFS_trans_sf"/>
</dbReference>
<dbReference type="OrthoDB" id="6499973at2759"/>
<keyword evidence="3" id="KW-0472">Membrane</keyword>
<keyword evidence="6" id="KW-1185">Reference proteome</keyword>
<dbReference type="InterPro" id="IPR011701">
    <property type="entry name" value="MFS"/>
</dbReference>
<protein>
    <submittedName>
        <fullName evidence="5">Protein</fullName>
    </submittedName>
</protein>
<feature type="transmembrane region" description="Helical" evidence="3">
    <location>
        <begin position="148"/>
        <end position="168"/>
    </location>
</feature>
<feature type="transmembrane region" description="Helical" evidence="3">
    <location>
        <begin position="123"/>
        <end position="142"/>
    </location>
</feature>
<feature type="transmembrane region" description="Helical" evidence="3">
    <location>
        <begin position="420"/>
        <end position="442"/>
    </location>
</feature>